<name>A0ABQ8RUQ9_PERAM</name>
<dbReference type="EMBL" id="JAJSOF020000043">
    <property type="protein sequence ID" value="KAJ4425410.1"/>
    <property type="molecule type" value="Genomic_DNA"/>
</dbReference>
<dbReference type="Proteomes" id="UP001148838">
    <property type="component" value="Unassembled WGS sequence"/>
</dbReference>
<dbReference type="Pfam" id="PF14529">
    <property type="entry name" value="Exo_endo_phos_2"/>
    <property type="match status" value="1"/>
</dbReference>
<evidence type="ECO:0000313" key="2">
    <source>
        <dbReference type="EMBL" id="KAJ4425410.1"/>
    </source>
</evidence>
<gene>
    <name evidence="2" type="ORF">ANN_28025</name>
</gene>
<evidence type="ECO:0000313" key="3">
    <source>
        <dbReference type="Proteomes" id="UP001148838"/>
    </source>
</evidence>
<accession>A0ABQ8RUQ9</accession>
<sequence length="264" mass="29800">MKPKLSSFKITHTSDFVLMVKANLCTAIYVYFTPDMKQEDIIAEIGAALTKVPNSESLIQAGDLNTRIDSQSNKTSPVLDYLQEEGLSVVNKASDKTYYCYNGSSAIDLLFVNDRLSAISQNILYNIVIRKHLPVETTLLLKKNGNTKQTHETKLTRKLDTEKRGRKRPFKALKPRNPKFPKNNPMQVWIEHLSTTTCGKETRPPAIYSTSENFQPITKQQIMEVIRTSKYQKAPGPDEICNEHLKAAAPTMIEAWVNLVGELV</sequence>
<dbReference type="InterPro" id="IPR005135">
    <property type="entry name" value="Endo/exonuclease/phosphatase"/>
</dbReference>
<organism evidence="2 3">
    <name type="scientific">Periplaneta americana</name>
    <name type="common">American cockroach</name>
    <name type="synonym">Blatta americana</name>
    <dbReference type="NCBI Taxonomy" id="6978"/>
    <lineage>
        <taxon>Eukaryota</taxon>
        <taxon>Metazoa</taxon>
        <taxon>Ecdysozoa</taxon>
        <taxon>Arthropoda</taxon>
        <taxon>Hexapoda</taxon>
        <taxon>Insecta</taxon>
        <taxon>Pterygota</taxon>
        <taxon>Neoptera</taxon>
        <taxon>Polyneoptera</taxon>
        <taxon>Dictyoptera</taxon>
        <taxon>Blattodea</taxon>
        <taxon>Blattoidea</taxon>
        <taxon>Blattidae</taxon>
        <taxon>Blattinae</taxon>
        <taxon>Periplaneta</taxon>
    </lineage>
</organism>
<dbReference type="InterPro" id="IPR036691">
    <property type="entry name" value="Endo/exonu/phosph_ase_sf"/>
</dbReference>
<dbReference type="SUPFAM" id="SSF56219">
    <property type="entry name" value="DNase I-like"/>
    <property type="match status" value="1"/>
</dbReference>
<feature type="domain" description="Endonuclease/exonuclease/phosphatase" evidence="1">
    <location>
        <begin position="28"/>
        <end position="121"/>
    </location>
</feature>
<dbReference type="Gene3D" id="3.60.10.10">
    <property type="entry name" value="Endonuclease/exonuclease/phosphatase"/>
    <property type="match status" value="1"/>
</dbReference>
<protein>
    <recommendedName>
        <fullName evidence="1">Endonuclease/exonuclease/phosphatase domain-containing protein</fullName>
    </recommendedName>
</protein>
<comment type="caution">
    <text evidence="2">The sequence shown here is derived from an EMBL/GenBank/DDBJ whole genome shotgun (WGS) entry which is preliminary data.</text>
</comment>
<proteinExistence type="predicted"/>
<evidence type="ECO:0000259" key="1">
    <source>
        <dbReference type="Pfam" id="PF14529"/>
    </source>
</evidence>
<keyword evidence="3" id="KW-1185">Reference proteome</keyword>
<reference evidence="2 3" key="1">
    <citation type="journal article" date="2022" name="Allergy">
        <title>Genome assembly and annotation of Periplaneta americana reveal a comprehensive cockroach allergen profile.</title>
        <authorList>
            <person name="Wang L."/>
            <person name="Xiong Q."/>
            <person name="Saelim N."/>
            <person name="Wang L."/>
            <person name="Nong W."/>
            <person name="Wan A.T."/>
            <person name="Shi M."/>
            <person name="Liu X."/>
            <person name="Cao Q."/>
            <person name="Hui J.H.L."/>
            <person name="Sookrung N."/>
            <person name="Leung T.F."/>
            <person name="Tungtrongchitr A."/>
            <person name="Tsui S.K.W."/>
        </authorList>
    </citation>
    <scope>NUCLEOTIDE SEQUENCE [LARGE SCALE GENOMIC DNA]</scope>
    <source>
        <strain evidence="2">PWHHKU_190912</strain>
    </source>
</reference>